<name>A0ABW1ILS3_9BACL</name>
<protein>
    <submittedName>
        <fullName evidence="2">Spore germination protein GerPC</fullName>
    </submittedName>
</protein>
<dbReference type="Proteomes" id="UP001596250">
    <property type="component" value="Unassembled WGS sequence"/>
</dbReference>
<evidence type="ECO:0000313" key="3">
    <source>
        <dbReference type="Proteomes" id="UP001596250"/>
    </source>
</evidence>
<reference evidence="3" key="1">
    <citation type="journal article" date="2019" name="Int. J. Syst. Evol. Microbiol.">
        <title>The Global Catalogue of Microorganisms (GCM) 10K type strain sequencing project: providing services to taxonomists for standard genome sequencing and annotation.</title>
        <authorList>
            <consortium name="The Broad Institute Genomics Platform"/>
            <consortium name="The Broad Institute Genome Sequencing Center for Infectious Disease"/>
            <person name="Wu L."/>
            <person name="Ma J."/>
        </authorList>
    </citation>
    <scope>NUCLEOTIDE SEQUENCE [LARGE SCALE GENOMIC DNA]</scope>
    <source>
        <strain evidence="3">CCM 8749</strain>
    </source>
</reference>
<accession>A0ABW1ILS3</accession>
<dbReference type="RefSeq" id="WP_379893350.1">
    <property type="nucleotide sequence ID" value="NZ_CBCSCT010000004.1"/>
</dbReference>
<proteinExistence type="predicted"/>
<keyword evidence="1" id="KW-0175">Coiled coil</keyword>
<dbReference type="InterPro" id="IPR019673">
    <property type="entry name" value="Spore_germination_GerPC"/>
</dbReference>
<feature type="coiled-coil region" evidence="1">
    <location>
        <begin position="17"/>
        <end position="44"/>
    </location>
</feature>
<sequence length="192" mass="22739">MTIQEMYAMLYQSMKYMMWQAEKINRLEEQMNQLLERMEQWMEQSGGTKIDRIEYHFDQLKIDTLAGTLNIGMTPNGGSQIEDLYIDQQKQQDEMEMQQEDPLFAAVSGKISTYLEEEAFEQIMMQENQYGCALSQEQRKAVIEDIRRQLPARIRHYMHSPDSEEDEICNKVIRDIETAIHTYMKRTFGKSP</sequence>
<gene>
    <name evidence="2" type="primary">gerPC</name>
    <name evidence="2" type="ORF">ACFPXP_06245</name>
</gene>
<dbReference type="EMBL" id="JBHSQV010000035">
    <property type="protein sequence ID" value="MFC5986030.1"/>
    <property type="molecule type" value="Genomic_DNA"/>
</dbReference>
<evidence type="ECO:0000313" key="2">
    <source>
        <dbReference type="EMBL" id="MFC5986030.1"/>
    </source>
</evidence>
<evidence type="ECO:0000256" key="1">
    <source>
        <dbReference type="SAM" id="Coils"/>
    </source>
</evidence>
<organism evidence="2 3">
    <name type="scientific">Marinicrinis lubricantis</name>
    <dbReference type="NCBI Taxonomy" id="2086470"/>
    <lineage>
        <taxon>Bacteria</taxon>
        <taxon>Bacillati</taxon>
        <taxon>Bacillota</taxon>
        <taxon>Bacilli</taxon>
        <taxon>Bacillales</taxon>
        <taxon>Paenibacillaceae</taxon>
    </lineage>
</organism>
<comment type="caution">
    <text evidence="2">The sequence shown here is derived from an EMBL/GenBank/DDBJ whole genome shotgun (WGS) entry which is preliminary data.</text>
</comment>
<dbReference type="Pfam" id="PF10737">
    <property type="entry name" value="GerPC"/>
    <property type="match status" value="1"/>
</dbReference>
<keyword evidence="3" id="KW-1185">Reference proteome</keyword>